<reference evidence="2" key="2">
    <citation type="submission" date="2020-09" db="EMBL/GenBank/DDBJ databases">
        <authorList>
            <person name="Sun Q."/>
            <person name="Zhou Y."/>
        </authorList>
    </citation>
    <scope>NUCLEOTIDE SEQUENCE</scope>
    <source>
        <strain evidence="2">CGMCC 1.12408</strain>
    </source>
</reference>
<evidence type="ECO:0000313" key="3">
    <source>
        <dbReference type="Proteomes" id="UP000613512"/>
    </source>
</evidence>
<proteinExistence type="predicted"/>
<accession>A0A916SC95</accession>
<comment type="caution">
    <text evidence="2">The sequence shown here is derived from an EMBL/GenBank/DDBJ whole genome shotgun (WGS) entry which is preliminary data.</text>
</comment>
<protein>
    <recommendedName>
        <fullName evidence="1">WxL domain-containing protein</fullName>
    </recommendedName>
</protein>
<evidence type="ECO:0000313" key="2">
    <source>
        <dbReference type="EMBL" id="GGA92906.1"/>
    </source>
</evidence>
<dbReference type="AlphaFoldDB" id="A0A916SC95"/>
<keyword evidence="3" id="KW-1185">Reference proteome</keyword>
<gene>
    <name evidence="2" type="ORF">GCM10008025_39150</name>
</gene>
<dbReference type="Pfam" id="PF13731">
    <property type="entry name" value="WxL"/>
    <property type="match status" value="1"/>
</dbReference>
<reference evidence="2" key="1">
    <citation type="journal article" date="2014" name="Int. J. Syst. Evol. Microbiol.">
        <title>Complete genome sequence of Corynebacterium casei LMG S-19264T (=DSM 44701T), isolated from a smear-ripened cheese.</title>
        <authorList>
            <consortium name="US DOE Joint Genome Institute (JGI-PGF)"/>
            <person name="Walter F."/>
            <person name="Albersmeier A."/>
            <person name="Kalinowski J."/>
            <person name="Ruckert C."/>
        </authorList>
    </citation>
    <scope>NUCLEOTIDE SEQUENCE</scope>
    <source>
        <strain evidence="2">CGMCC 1.12408</strain>
    </source>
</reference>
<evidence type="ECO:0000259" key="1">
    <source>
        <dbReference type="Pfam" id="PF13731"/>
    </source>
</evidence>
<dbReference type="Proteomes" id="UP000613512">
    <property type="component" value="Unassembled WGS sequence"/>
</dbReference>
<dbReference type="InterPro" id="IPR027994">
    <property type="entry name" value="WxL_dom"/>
</dbReference>
<dbReference type="RefSeq" id="WP_188386370.1">
    <property type="nucleotide sequence ID" value="NZ_BMEY01000035.1"/>
</dbReference>
<name>A0A916SC95_9BACI</name>
<organism evidence="2 3">
    <name type="scientific">Ornithinibacillus halotolerans</name>
    <dbReference type="NCBI Taxonomy" id="1274357"/>
    <lineage>
        <taxon>Bacteria</taxon>
        <taxon>Bacillati</taxon>
        <taxon>Bacillota</taxon>
        <taxon>Bacilli</taxon>
        <taxon>Bacillales</taxon>
        <taxon>Bacillaceae</taxon>
        <taxon>Ornithinibacillus</taxon>
    </lineage>
</organism>
<sequence>MINFKSHEIVKNENDYVEIILYLDAGSNFLEEYSKEFGGKDNELQVHLAAQSYVKQNLPNTKFNKLKVMVGGIVVATMLGATLVAPAGNLASAAEINESNVSITGQPLAMDSLVVGTFNAVVLEGKIQSTTANIDSFNVTDPSGTGAGWNVTMHATQFTAVDDSGLTLPTGSLTVDKPSIAIATDAEGSSPVGDIITAGGAIDSGTGVKILSAPENSGMGTYTVSFDPTDALTLKLLPKDVRSGTYTSVITTEITTGP</sequence>
<feature type="domain" description="WxL" evidence="1">
    <location>
        <begin position="130"/>
        <end position="258"/>
    </location>
</feature>
<dbReference type="EMBL" id="BMEY01000035">
    <property type="protein sequence ID" value="GGA92906.1"/>
    <property type="molecule type" value="Genomic_DNA"/>
</dbReference>